<sequence>MRICARHAASTTLTLRKPLGRPTKVRRKEPDEPQTTTKLTKKGVEMKCSKCKKLGHDKKSYRGEVTRCKVGVHNQVVAPTHQETTPT</sequence>
<evidence type="ECO:0000313" key="2">
    <source>
        <dbReference type="EMBL" id="MBA0791975.1"/>
    </source>
</evidence>
<comment type="caution">
    <text evidence="2">The sequence shown here is derived from an EMBL/GenBank/DDBJ whole genome shotgun (WGS) entry which is preliminary data.</text>
</comment>
<accession>A0A7J9G5B8</accession>
<evidence type="ECO:0000256" key="1">
    <source>
        <dbReference type="SAM" id="MobiDB-lite"/>
    </source>
</evidence>
<feature type="non-terminal residue" evidence="2">
    <location>
        <position position="87"/>
    </location>
</feature>
<keyword evidence="3" id="KW-1185">Reference proteome</keyword>
<gene>
    <name evidence="2" type="ORF">Gohar_016513</name>
</gene>
<evidence type="ECO:0000313" key="3">
    <source>
        <dbReference type="Proteomes" id="UP000593560"/>
    </source>
</evidence>
<reference evidence="2 3" key="1">
    <citation type="journal article" date="2019" name="Genome Biol. Evol.">
        <title>Insights into the evolution of the New World diploid cottons (Gossypium, subgenus Houzingenia) based on genome sequencing.</title>
        <authorList>
            <person name="Grover C.E."/>
            <person name="Arick M.A. 2nd"/>
            <person name="Thrash A."/>
            <person name="Conover J.L."/>
            <person name="Sanders W.S."/>
            <person name="Peterson D.G."/>
            <person name="Frelichowski J.E."/>
            <person name="Scheffler J.A."/>
            <person name="Scheffler B.E."/>
            <person name="Wendel J.F."/>
        </authorList>
    </citation>
    <scope>NUCLEOTIDE SEQUENCE [LARGE SCALE GENOMIC DNA]</scope>
    <source>
        <strain evidence="2">0</strain>
        <tissue evidence="2">Leaf</tissue>
    </source>
</reference>
<dbReference type="Proteomes" id="UP000593560">
    <property type="component" value="Unassembled WGS sequence"/>
</dbReference>
<protein>
    <submittedName>
        <fullName evidence="2">Uncharacterized protein</fullName>
    </submittedName>
</protein>
<proteinExistence type="predicted"/>
<dbReference type="AlphaFoldDB" id="A0A7J9G5B8"/>
<dbReference type="EMBL" id="JABFAD010000002">
    <property type="protein sequence ID" value="MBA0791975.1"/>
    <property type="molecule type" value="Genomic_DNA"/>
</dbReference>
<organism evidence="2 3">
    <name type="scientific">Gossypium harknessii</name>
    <dbReference type="NCBI Taxonomy" id="34285"/>
    <lineage>
        <taxon>Eukaryota</taxon>
        <taxon>Viridiplantae</taxon>
        <taxon>Streptophyta</taxon>
        <taxon>Embryophyta</taxon>
        <taxon>Tracheophyta</taxon>
        <taxon>Spermatophyta</taxon>
        <taxon>Magnoliopsida</taxon>
        <taxon>eudicotyledons</taxon>
        <taxon>Gunneridae</taxon>
        <taxon>Pentapetalae</taxon>
        <taxon>rosids</taxon>
        <taxon>malvids</taxon>
        <taxon>Malvales</taxon>
        <taxon>Malvaceae</taxon>
        <taxon>Malvoideae</taxon>
        <taxon>Gossypium</taxon>
    </lineage>
</organism>
<dbReference type="OrthoDB" id="996966at2759"/>
<name>A0A7J9G5B8_9ROSI</name>
<feature type="region of interest" description="Disordered" evidence="1">
    <location>
        <begin position="1"/>
        <end position="38"/>
    </location>
</feature>